<name>A0A1X7R3D1_9SACH</name>
<reference evidence="5 6" key="1">
    <citation type="submission" date="2017-04" db="EMBL/GenBank/DDBJ databases">
        <authorList>
            <person name="Afonso C.L."/>
            <person name="Miller P.J."/>
            <person name="Scott M.A."/>
            <person name="Spackman E."/>
            <person name="Goraichik I."/>
            <person name="Dimitrov K.M."/>
            <person name="Suarez D.L."/>
            <person name="Swayne D.E."/>
        </authorList>
    </citation>
    <scope>NUCLEOTIDE SEQUENCE [LARGE SCALE GENOMIC DNA]</scope>
</reference>
<dbReference type="PANTHER" id="PTHR35859">
    <property type="entry name" value="NONSELECTIVE CATION CHANNEL PROTEIN"/>
    <property type="match status" value="1"/>
</dbReference>
<keyword evidence="2" id="KW-0812">Transmembrane</keyword>
<keyword evidence="2" id="KW-1133">Transmembrane helix</keyword>
<evidence type="ECO:0000259" key="4">
    <source>
        <dbReference type="Pfam" id="PF23317"/>
    </source>
</evidence>
<organism evidence="5 6">
    <name type="scientific">Maudiozyma saulgeensis</name>
    <dbReference type="NCBI Taxonomy" id="1789683"/>
    <lineage>
        <taxon>Eukaryota</taxon>
        <taxon>Fungi</taxon>
        <taxon>Dikarya</taxon>
        <taxon>Ascomycota</taxon>
        <taxon>Saccharomycotina</taxon>
        <taxon>Saccharomycetes</taxon>
        <taxon>Saccharomycetales</taxon>
        <taxon>Saccharomycetaceae</taxon>
        <taxon>Maudiozyma</taxon>
    </lineage>
</organism>
<dbReference type="Proteomes" id="UP000196158">
    <property type="component" value="Unassembled WGS sequence"/>
</dbReference>
<feature type="domain" description="Calcium channel YVC1-like C-terminal transmembrane" evidence="4">
    <location>
        <begin position="233"/>
        <end position="494"/>
    </location>
</feature>
<dbReference type="EMBL" id="FXLY01000005">
    <property type="protein sequence ID" value="SMN20187.1"/>
    <property type="molecule type" value="Genomic_DNA"/>
</dbReference>
<feature type="transmembrane region" description="Helical" evidence="2">
    <location>
        <begin position="504"/>
        <end position="525"/>
    </location>
</feature>
<dbReference type="PANTHER" id="PTHR35859:SF1">
    <property type="entry name" value="NONSELECTIVE CATION CHANNEL PROTEIN"/>
    <property type="match status" value="1"/>
</dbReference>
<accession>A0A1X7R3D1</accession>
<dbReference type="Pfam" id="PF23317">
    <property type="entry name" value="YVC1_C"/>
    <property type="match status" value="1"/>
</dbReference>
<proteinExistence type="predicted"/>
<dbReference type="InterPro" id="IPR056337">
    <property type="entry name" value="LHD_YVC1"/>
</dbReference>
<keyword evidence="2" id="KW-0472">Membrane</keyword>
<sequence length="654" mass="75582">MSDASVLPISGGCNDDSSFEVPTPRQILRIAINLKYLIDNLVTSHYDDEKEAIVSEEFIKLTYEACGGNKDDTQSYKKYQAVIIFALLNVYSWYQSIISNEIRQRKIYTTRSLVVEKLCQFIIEKEEKKNIHFLFSHILLRRYSIYEITGSSKLMNAVELATDLHCTIVIGSSGFQRCLIWLWDGWIIQSPMNPNCFIQEEIVTSTSYVDHFTPQRIKTPKYQNFLTILFSVIYLILYTAVMNEKRILNIEPINKKELCFILFTLGNMIDEIMKFYYIGIAYFQFWTCFNDSLYLLVSVSILLRLNSLYGTHSVTDKYGVISYRLLACSVPLAWSRLLLYLESQKFIGIMLVVVKHMMRESIIFFFLLILLLLGFLQGFIALDLSDGELDVTSSVINNLLGTIIGFGDFSVFENFASPYATILFYCYSFVISVILLNILIALYSNAYQSVVDNADSEYMCLMSQKTLRFIRAPDENVFVPPYNLFEFILSVLLMGQNESVKQTVMSMVMTLLYCPLLTITSLWEVGTARRISYNRLWGLPDDSNQRDTIWDLTDGYVEMAGISLRNDANAGIKATLNKNSNMLMEQSREERKDPHFSVKREWYDNLDKLKNRSNTPQSTLVKLINEQNMTVMKLTKKIEKLNKQIEILQNQKKK</sequence>
<feature type="transmembrane region" description="Helical" evidence="2">
    <location>
        <begin position="321"/>
        <end position="341"/>
    </location>
</feature>
<dbReference type="AlphaFoldDB" id="A0A1X7R3D1"/>
<dbReference type="InterPro" id="IPR056336">
    <property type="entry name" value="YVC1_C"/>
</dbReference>
<feature type="domain" description="YVC1 N-terminal linker helical" evidence="3">
    <location>
        <begin position="27"/>
        <end position="212"/>
    </location>
</feature>
<evidence type="ECO:0000256" key="2">
    <source>
        <dbReference type="SAM" id="Phobius"/>
    </source>
</evidence>
<evidence type="ECO:0000313" key="6">
    <source>
        <dbReference type="Proteomes" id="UP000196158"/>
    </source>
</evidence>
<gene>
    <name evidence="5" type="ORF">KASA_0N01243G</name>
</gene>
<dbReference type="InterPro" id="IPR052971">
    <property type="entry name" value="TRP_calcium_channel"/>
</dbReference>
<feature type="transmembrane region" description="Helical" evidence="2">
    <location>
        <begin position="362"/>
        <end position="382"/>
    </location>
</feature>
<dbReference type="STRING" id="1789683.A0A1X7R3D1"/>
<evidence type="ECO:0000313" key="5">
    <source>
        <dbReference type="EMBL" id="SMN20187.1"/>
    </source>
</evidence>
<feature type="transmembrane region" description="Helical" evidence="2">
    <location>
        <begin position="424"/>
        <end position="443"/>
    </location>
</feature>
<evidence type="ECO:0000259" key="3">
    <source>
        <dbReference type="Pfam" id="PF23190"/>
    </source>
</evidence>
<keyword evidence="1" id="KW-0175">Coiled coil</keyword>
<keyword evidence="6" id="KW-1185">Reference proteome</keyword>
<evidence type="ECO:0000256" key="1">
    <source>
        <dbReference type="SAM" id="Coils"/>
    </source>
</evidence>
<feature type="transmembrane region" description="Helical" evidence="2">
    <location>
        <begin position="394"/>
        <end position="412"/>
    </location>
</feature>
<feature type="transmembrane region" description="Helical" evidence="2">
    <location>
        <begin position="275"/>
        <end position="301"/>
    </location>
</feature>
<feature type="transmembrane region" description="Helical" evidence="2">
    <location>
        <begin position="222"/>
        <end position="241"/>
    </location>
</feature>
<dbReference type="Pfam" id="PF23190">
    <property type="entry name" value="LHD_TRPY1"/>
    <property type="match status" value="1"/>
</dbReference>
<protein>
    <submittedName>
        <fullName evidence="5">Similar to Saccharomyces cerevisiae YOR087W YVC1 Vacuolar cation channel, mediates release of Ca(2+) from the vacuole in response to hyperosmotic shock</fullName>
    </submittedName>
</protein>
<feature type="coiled-coil region" evidence="1">
    <location>
        <begin position="624"/>
        <end position="651"/>
    </location>
</feature>
<dbReference type="OrthoDB" id="301415at2759"/>